<protein>
    <submittedName>
        <fullName evidence="3">Uncharacterized protein</fullName>
    </submittedName>
</protein>
<feature type="transmembrane region" description="Helical" evidence="2">
    <location>
        <begin position="52"/>
        <end position="70"/>
    </location>
</feature>
<accession>A0A073AZ19</accession>
<reference evidence="3 4" key="1">
    <citation type="submission" date="2014-06" db="EMBL/GenBank/DDBJ databases">
        <title>Saccharopolyspora rectivirgula DSM-43113 Genome sequencing.</title>
        <authorList>
            <person name="Barrera C."/>
            <person name="Millon L."/>
            <person name="Rognon B."/>
            <person name="Zaugg C."/>
            <person name="Monod M."/>
        </authorList>
    </citation>
    <scope>NUCLEOTIDE SEQUENCE [LARGE SCALE GENOMIC DNA]</scope>
    <source>
        <strain evidence="3 4">DSM 43113</strain>
    </source>
</reference>
<feature type="transmembrane region" description="Helical" evidence="2">
    <location>
        <begin position="27"/>
        <end position="46"/>
    </location>
</feature>
<keyword evidence="4" id="KW-1185">Reference proteome</keyword>
<keyword evidence="2" id="KW-0472">Membrane</keyword>
<keyword evidence="2" id="KW-0812">Transmembrane</keyword>
<evidence type="ECO:0000256" key="1">
    <source>
        <dbReference type="SAM" id="MobiDB-lite"/>
    </source>
</evidence>
<comment type="caution">
    <text evidence="3">The sequence shown here is derived from an EMBL/GenBank/DDBJ whole genome shotgun (WGS) entry which is preliminary data.</text>
</comment>
<proteinExistence type="predicted"/>
<feature type="region of interest" description="Disordered" evidence="1">
    <location>
        <begin position="1"/>
        <end position="22"/>
    </location>
</feature>
<gene>
    <name evidence="3" type="ORF">GU90_07440</name>
</gene>
<sequence>MTAQDPGLADKFDQLSSGPGVSSRKKLLITVLLVLSGLLAVVFLAADLVPAGVLLGLLTAAGAAVSVHHFRRTSHP</sequence>
<name>A0A073AZ19_9PSEU</name>
<dbReference type="AlphaFoldDB" id="A0A073AZ19"/>
<evidence type="ECO:0000313" key="3">
    <source>
        <dbReference type="EMBL" id="KEI45028.1"/>
    </source>
</evidence>
<dbReference type="EMBL" id="JNVU01000017">
    <property type="protein sequence ID" value="KEI45028.1"/>
    <property type="molecule type" value="Genomic_DNA"/>
</dbReference>
<keyword evidence="2" id="KW-1133">Transmembrane helix</keyword>
<dbReference type="Proteomes" id="UP000031419">
    <property type="component" value="Unassembled WGS sequence"/>
</dbReference>
<evidence type="ECO:0000313" key="4">
    <source>
        <dbReference type="Proteomes" id="UP000031419"/>
    </source>
</evidence>
<organism evidence="3 4">
    <name type="scientific">Saccharopolyspora rectivirgula</name>
    <dbReference type="NCBI Taxonomy" id="28042"/>
    <lineage>
        <taxon>Bacteria</taxon>
        <taxon>Bacillati</taxon>
        <taxon>Actinomycetota</taxon>
        <taxon>Actinomycetes</taxon>
        <taxon>Pseudonocardiales</taxon>
        <taxon>Pseudonocardiaceae</taxon>
        <taxon>Saccharopolyspora</taxon>
    </lineage>
</organism>
<evidence type="ECO:0000256" key="2">
    <source>
        <dbReference type="SAM" id="Phobius"/>
    </source>
</evidence>